<dbReference type="InterPro" id="IPR050982">
    <property type="entry name" value="Auxin_biosynth/cation_transpt"/>
</dbReference>
<dbReference type="GO" id="GO:0050660">
    <property type="term" value="F:flavin adenine dinucleotide binding"/>
    <property type="evidence" value="ECO:0007669"/>
    <property type="project" value="InterPro"/>
</dbReference>
<keyword evidence="4 6" id="KW-0560">Oxidoreductase</keyword>
<dbReference type="InterPro" id="IPR036188">
    <property type="entry name" value="FAD/NAD-bd_sf"/>
</dbReference>
<dbReference type="EMBL" id="LT934113">
    <property type="protein sequence ID" value="VAH38311.1"/>
    <property type="molecule type" value="Genomic_DNA"/>
</dbReference>
<dbReference type="EC" id="1.-.-.-" evidence="6"/>
<dbReference type="SUPFAM" id="SSF51905">
    <property type="entry name" value="FAD/NAD(P)-binding domain"/>
    <property type="match status" value="1"/>
</dbReference>
<keyword evidence="2 6" id="KW-0285">Flavoprotein</keyword>
<dbReference type="InterPro" id="IPR020946">
    <property type="entry name" value="Flavin_mOase-like"/>
</dbReference>
<dbReference type="GO" id="GO:0050661">
    <property type="term" value="F:NADP binding"/>
    <property type="evidence" value="ECO:0007669"/>
    <property type="project" value="InterPro"/>
</dbReference>
<gene>
    <name evidence="8" type="ORF">TRITD_2Av1G280710</name>
</gene>
<evidence type="ECO:0000313" key="9">
    <source>
        <dbReference type="Proteomes" id="UP000324705"/>
    </source>
</evidence>
<evidence type="ECO:0000313" key="8">
    <source>
        <dbReference type="EMBL" id="VAH38311.1"/>
    </source>
</evidence>
<keyword evidence="3 6" id="KW-0274">FAD</keyword>
<dbReference type="GO" id="GO:0103075">
    <property type="term" value="F:indole-3-pyruvate monooxygenase activity"/>
    <property type="evidence" value="ECO:0007669"/>
    <property type="project" value="UniProtKB-EC"/>
</dbReference>
<keyword evidence="9" id="KW-1185">Reference proteome</keyword>
<keyword evidence="7" id="KW-0812">Transmembrane</keyword>
<dbReference type="Gene3D" id="3.50.50.60">
    <property type="entry name" value="FAD/NAD(P)-binding domain"/>
    <property type="match status" value="2"/>
</dbReference>
<keyword evidence="7" id="KW-0472">Membrane</keyword>
<evidence type="ECO:0000256" key="6">
    <source>
        <dbReference type="RuleBase" id="RU361177"/>
    </source>
</evidence>
<organism evidence="8 9">
    <name type="scientific">Triticum turgidum subsp. durum</name>
    <name type="common">Durum wheat</name>
    <name type="synonym">Triticum durum</name>
    <dbReference type="NCBI Taxonomy" id="4567"/>
    <lineage>
        <taxon>Eukaryota</taxon>
        <taxon>Viridiplantae</taxon>
        <taxon>Streptophyta</taxon>
        <taxon>Embryophyta</taxon>
        <taxon>Tracheophyta</taxon>
        <taxon>Spermatophyta</taxon>
        <taxon>Magnoliopsida</taxon>
        <taxon>Liliopsida</taxon>
        <taxon>Poales</taxon>
        <taxon>Poaceae</taxon>
        <taxon>BOP clade</taxon>
        <taxon>Pooideae</taxon>
        <taxon>Triticodae</taxon>
        <taxon>Triticeae</taxon>
        <taxon>Triticinae</taxon>
        <taxon>Triticum</taxon>
    </lineage>
</organism>
<dbReference type="PANTHER" id="PTHR43539:SF29">
    <property type="entry name" value="FLAVIN-CONTAINING MONOOXYGENASE"/>
    <property type="match status" value="1"/>
</dbReference>
<keyword evidence="7" id="KW-1133">Transmembrane helix</keyword>
<name>A0A9R1P7I6_TRITD</name>
<evidence type="ECO:0000256" key="5">
    <source>
        <dbReference type="ARBA" id="ARBA00047707"/>
    </source>
</evidence>
<evidence type="ECO:0000256" key="3">
    <source>
        <dbReference type="ARBA" id="ARBA00022827"/>
    </source>
</evidence>
<comment type="catalytic activity">
    <reaction evidence="5">
        <text>indole-3-pyruvate + NADPH + O2 + H(+) = (indol-3-yl)acetate + CO2 + NADP(+) + H2O</text>
        <dbReference type="Rhea" id="RHEA:34331"/>
        <dbReference type="ChEBI" id="CHEBI:15377"/>
        <dbReference type="ChEBI" id="CHEBI:15378"/>
        <dbReference type="ChEBI" id="CHEBI:15379"/>
        <dbReference type="ChEBI" id="CHEBI:16526"/>
        <dbReference type="ChEBI" id="CHEBI:17640"/>
        <dbReference type="ChEBI" id="CHEBI:30854"/>
        <dbReference type="ChEBI" id="CHEBI:57783"/>
        <dbReference type="ChEBI" id="CHEBI:58349"/>
        <dbReference type="EC" id="1.14.13.168"/>
    </reaction>
</comment>
<evidence type="ECO:0000256" key="1">
    <source>
        <dbReference type="ARBA" id="ARBA00009183"/>
    </source>
</evidence>
<reference evidence="8 9" key="1">
    <citation type="submission" date="2017-09" db="EMBL/GenBank/DDBJ databases">
        <authorList>
            <consortium name="International Durum Wheat Genome Sequencing Consortium (IDWGSC)"/>
            <person name="Milanesi L."/>
        </authorList>
    </citation>
    <scope>NUCLEOTIDE SEQUENCE [LARGE SCALE GENOMIC DNA]</scope>
    <source>
        <strain evidence="9">cv. Svevo</strain>
    </source>
</reference>
<evidence type="ECO:0000256" key="2">
    <source>
        <dbReference type="ARBA" id="ARBA00022630"/>
    </source>
</evidence>
<dbReference type="Proteomes" id="UP000324705">
    <property type="component" value="Chromosome 2A"/>
</dbReference>
<dbReference type="PANTHER" id="PTHR43539">
    <property type="entry name" value="FLAVIN-BINDING MONOOXYGENASE-LIKE PROTEIN (AFU_ORTHOLOGUE AFUA_4G09220)"/>
    <property type="match status" value="1"/>
</dbReference>
<dbReference type="GO" id="GO:0004499">
    <property type="term" value="F:N,N-dimethylaniline monooxygenase activity"/>
    <property type="evidence" value="ECO:0007669"/>
    <property type="project" value="InterPro"/>
</dbReference>
<protein>
    <recommendedName>
        <fullName evidence="6">Flavin-containing monooxygenase</fullName>
        <ecNumber evidence="6">1.-.-.-</ecNumber>
    </recommendedName>
</protein>
<evidence type="ECO:0000256" key="7">
    <source>
        <dbReference type="SAM" id="Phobius"/>
    </source>
</evidence>
<proteinExistence type="inferred from homology"/>
<comment type="similarity">
    <text evidence="1 6">Belongs to the FMO family.</text>
</comment>
<sequence>MPFLMLEREDCIASLWQKRTYDRVKLHIPKHFCELPRMPFPESYPDHYKSGEPYNGKRVLVVGCGNSGMEVSLDLCDHGAHPFMVVRDAMHVIPREVLGKSTFELAMLLVAWLPLWLVDKIMIFLAWLVLGDLDKLGIHRPAVGPLTLKHTQGRAPVLDTGALARIRSGQITVVPGITRFTNSDAVLSDGTIVHVDAVILATGYRSNVPQWLRATDFFGKDGYPKTEFPNGWKGQFGLYSVGFARRGLSGASADAVRISKDLCQLWKEESRPAKKAGRPCYRRSISVVL</sequence>
<dbReference type="SUPFAM" id="SSF51971">
    <property type="entry name" value="Nucleotide-binding domain"/>
    <property type="match status" value="1"/>
</dbReference>
<dbReference type="AlphaFoldDB" id="A0A9R1P7I6"/>
<dbReference type="Gramene" id="TRITD2Av1G280710.1">
    <property type="protein sequence ID" value="TRITD2Av1G280710.1"/>
    <property type="gene ID" value="TRITD2Av1G280710"/>
</dbReference>
<comment type="cofactor">
    <cofactor evidence="6">
        <name>FAD</name>
        <dbReference type="ChEBI" id="CHEBI:57692"/>
    </cofactor>
</comment>
<evidence type="ECO:0000256" key="4">
    <source>
        <dbReference type="ARBA" id="ARBA00023002"/>
    </source>
</evidence>
<dbReference type="Pfam" id="PF00743">
    <property type="entry name" value="FMO-like"/>
    <property type="match status" value="1"/>
</dbReference>
<keyword evidence="6" id="KW-0503">Monooxygenase</keyword>
<feature type="transmembrane region" description="Helical" evidence="7">
    <location>
        <begin position="105"/>
        <end position="130"/>
    </location>
</feature>
<accession>A0A9R1P7I6</accession>